<dbReference type="InterPro" id="IPR036259">
    <property type="entry name" value="MFS_trans_sf"/>
</dbReference>
<evidence type="ECO:0000256" key="1">
    <source>
        <dbReference type="ARBA" id="ARBA00004370"/>
    </source>
</evidence>
<dbReference type="PANTHER" id="PTHR23503:SF8">
    <property type="entry name" value="FACILITATED GLUCOSE TRANSPORTER PROTEIN 1"/>
    <property type="match status" value="1"/>
</dbReference>
<dbReference type="Pfam" id="PF00083">
    <property type="entry name" value="Sugar_tr"/>
    <property type="match status" value="1"/>
</dbReference>
<keyword evidence="4" id="KW-1133">Transmembrane helix</keyword>
<dbReference type="InParanoid" id="A0A7M7NJ68"/>
<comment type="subcellular location">
    <subcellularLocation>
        <location evidence="1">Membrane</location>
    </subcellularLocation>
</comment>
<evidence type="ECO:0000256" key="4">
    <source>
        <dbReference type="ARBA" id="ARBA00022989"/>
    </source>
</evidence>
<keyword evidence="5" id="KW-0472">Membrane</keyword>
<reference evidence="6" key="2">
    <citation type="submission" date="2021-01" db="UniProtKB">
        <authorList>
            <consortium name="EnsemblMetazoa"/>
        </authorList>
    </citation>
    <scope>IDENTIFICATION</scope>
</reference>
<evidence type="ECO:0000256" key="5">
    <source>
        <dbReference type="ARBA" id="ARBA00023136"/>
    </source>
</evidence>
<dbReference type="GO" id="GO:0016020">
    <property type="term" value="C:membrane"/>
    <property type="evidence" value="ECO:0007669"/>
    <property type="project" value="UniProtKB-SubCell"/>
</dbReference>
<keyword evidence="7" id="KW-1185">Reference proteome</keyword>
<evidence type="ECO:0000256" key="2">
    <source>
        <dbReference type="ARBA" id="ARBA00022448"/>
    </source>
</evidence>
<keyword evidence="2" id="KW-0813">Transport</keyword>
<sequence>MGFFVFHGNKRWPGALAFPALIDLFQIVLLLFCPESPVWLMHTKYAEEKAAGALRQLRGDEEVEQETQGLRDDHRSESRIVRASVWEVVFLRDANWKMPLLMCILLQVGRQLSGVNAVSLTAAVDIR</sequence>
<dbReference type="Proteomes" id="UP000007110">
    <property type="component" value="Unassembled WGS sequence"/>
</dbReference>
<protein>
    <submittedName>
        <fullName evidence="6">Uncharacterized protein</fullName>
    </submittedName>
</protein>
<dbReference type="SUPFAM" id="SSF103473">
    <property type="entry name" value="MFS general substrate transporter"/>
    <property type="match status" value="1"/>
</dbReference>
<dbReference type="AlphaFoldDB" id="A0A7M7NJ68"/>
<dbReference type="Gene3D" id="1.20.1250.20">
    <property type="entry name" value="MFS general substrate transporter like domains"/>
    <property type="match status" value="1"/>
</dbReference>
<dbReference type="InterPro" id="IPR045263">
    <property type="entry name" value="GLUT"/>
</dbReference>
<name>A0A7M7NJ68_STRPU</name>
<reference evidence="7" key="1">
    <citation type="submission" date="2015-02" db="EMBL/GenBank/DDBJ databases">
        <title>Genome sequencing for Strongylocentrotus purpuratus.</title>
        <authorList>
            <person name="Murali S."/>
            <person name="Liu Y."/>
            <person name="Vee V."/>
            <person name="English A."/>
            <person name="Wang M."/>
            <person name="Skinner E."/>
            <person name="Han Y."/>
            <person name="Muzny D.M."/>
            <person name="Worley K.C."/>
            <person name="Gibbs R.A."/>
        </authorList>
    </citation>
    <scope>NUCLEOTIDE SEQUENCE</scope>
</reference>
<dbReference type="RefSeq" id="XP_030837238.1">
    <property type="nucleotide sequence ID" value="XM_030981378.1"/>
</dbReference>
<proteinExistence type="predicted"/>
<dbReference type="KEGG" id="spu:100888630"/>
<dbReference type="InterPro" id="IPR005828">
    <property type="entry name" value="MFS_sugar_transport-like"/>
</dbReference>
<evidence type="ECO:0000313" key="7">
    <source>
        <dbReference type="Proteomes" id="UP000007110"/>
    </source>
</evidence>
<dbReference type="PANTHER" id="PTHR23503">
    <property type="entry name" value="SOLUTE CARRIER FAMILY 2"/>
    <property type="match status" value="1"/>
</dbReference>
<dbReference type="GO" id="GO:0022857">
    <property type="term" value="F:transmembrane transporter activity"/>
    <property type="evidence" value="ECO:0007669"/>
    <property type="project" value="InterPro"/>
</dbReference>
<organism evidence="6 7">
    <name type="scientific">Strongylocentrotus purpuratus</name>
    <name type="common">Purple sea urchin</name>
    <dbReference type="NCBI Taxonomy" id="7668"/>
    <lineage>
        <taxon>Eukaryota</taxon>
        <taxon>Metazoa</taxon>
        <taxon>Echinodermata</taxon>
        <taxon>Eleutherozoa</taxon>
        <taxon>Echinozoa</taxon>
        <taxon>Echinoidea</taxon>
        <taxon>Euechinoidea</taxon>
        <taxon>Echinacea</taxon>
        <taxon>Camarodonta</taxon>
        <taxon>Echinidea</taxon>
        <taxon>Strongylocentrotidae</taxon>
        <taxon>Strongylocentrotus</taxon>
    </lineage>
</organism>
<dbReference type="OrthoDB" id="4540492at2759"/>
<dbReference type="GeneID" id="100888630"/>
<dbReference type="EnsemblMetazoa" id="XM_030981378">
    <property type="protein sequence ID" value="XP_030837238"/>
    <property type="gene ID" value="LOC100888630"/>
</dbReference>
<keyword evidence="3" id="KW-0812">Transmembrane</keyword>
<accession>A0A7M7NJ68</accession>
<evidence type="ECO:0000313" key="6">
    <source>
        <dbReference type="EnsemblMetazoa" id="XP_030837238"/>
    </source>
</evidence>
<evidence type="ECO:0000256" key="3">
    <source>
        <dbReference type="ARBA" id="ARBA00022692"/>
    </source>
</evidence>